<dbReference type="GO" id="GO:0022857">
    <property type="term" value="F:transmembrane transporter activity"/>
    <property type="evidence" value="ECO:0007669"/>
    <property type="project" value="TreeGrafter"/>
</dbReference>
<feature type="transmembrane region" description="Helical" evidence="6">
    <location>
        <begin position="380"/>
        <end position="404"/>
    </location>
</feature>
<feature type="transmembrane region" description="Helical" evidence="6">
    <location>
        <begin position="767"/>
        <end position="790"/>
    </location>
</feature>
<keyword evidence="3 6" id="KW-0812">Transmembrane</keyword>
<feature type="domain" description="ABC3 transporter permease C-terminal" evidence="7">
    <location>
        <begin position="684"/>
        <end position="797"/>
    </location>
</feature>
<feature type="transmembrane region" description="Helical" evidence="6">
    <location>
        <begin position="434"/>
        <end position="454"/>
    </location>
</feature>
<evidence type="ECO:0000259" key="7">
    <source>
        <dbReference type="Pfam" id="PF02687"/>
    </source>
</evidence>
<feature type="transmembrane region" description="Helical" evidence="6">
    <location>
        <begin position="21"/>
        <end position="42"/>
    </location>
</feature>
<evidence type="ECO:0000256" key="6">
    <source>
        <dbReference type="SAM" id="Phobius"/>
    </source>
</evidence>
<accession>A0A9E8SS38</accession>
<dbReference type="PANTHER" id="PTHR30572:SF18">
    <property type="entry name" value="ABC-TYPE MACROLIDE FAMILY EXPORT SYSTEM PERMEASE COMPONENT 2"/>
    <property type="match status" value="1"/>
</dbReference>
<comment type="subcellular location">
    <subcellularLocation>
        <location evidence="1">Cell membrane</location>
        <topology evidence="1">Multi-pass membrane protein</topology>
    </subcellularLocation>
</comment>
<feature type="transmembrane region" description="Helical" evidence="6">
    <location>
        <begin position="338"/>
        <end position="360"/>
    </location>
</feature>
<sequence length="804" mass="90222">MLANYLKIAFRSLLKNTVYSAINIGGLAVGMAVAMLIGLWVYDELTFDKYHRNYDRLVQVMQHQSFNGSIGTEKSIPIPLVTELRNRYGSDFKHLAMSTWQGGHVLAYGEKRISKGGNFMDVEMPEMLSLKMLKGDHGALKETNSIILSAKTAEALFGPVDPMGKIVRMDNKMDVRVTGVYEDLPFNTEFRELAMIAPWELFIASQPWAKRSRDEEKWDNNSFQLFAEVADHVNIDKLSEKIKFAKLNRMKKDEISSKPEIFLHPMKNWHLRSNWVEGVNTGGFIQYVWLFSIVGAFVLLLACINFMNLSTARSEKRAKEVGIRKAVGSLRGQLVSQFFSESFLVVIIAFVFAVFLATSLLPQFNDVAFKQVEFPWTKPLFWLVSAAFIFVTGILAGSYPALYLSSFQPVKVLKGAGSLLRFNVGRFAAAPRKVLVVVQFTVSITLIIGTVIVYQQIQHTKNRPIGYDQNGLIMLSVVSPEFAQKADVIQDEIKNSGAVERVALSSSPPTGIWSNNGGFSWKGMDPNLQADFGTIWVTKDFGKTVGWQFKEGRDFSREFVTDSTALVVNEAAVKFMGIKNPVGKVVQWGFGKEAEFYTIIGVIKDMLMESPYEPVKQTFYFTGKATNFMTIRLNPTKNAVESIAAVETILKKHVPSAPFEYQFVNEEFGKKFSSEERIGKLAAIFACLAVFISCLGLFGLASFVAEQRVKEIGIRKVLGASMVNLWQLMSQDFVILVIISCLIASPIAYYFLNDWLLTYKYHTTVQWWIFPVAALGAMTITVLTVSYQAIRAALMNPVKSLKSE</sequence>
<dbReference type="PANTHER" id="PTHR30572">
    <property type="entry name" value="MEMBRANE COMPONENT OF TRANSPORTER-RELATED"/>
    <property type="match status" value="1"/>
</dbReference>
<protein>
    <submittedName>
        <fullName evidence="9">ABC transporter permease</fullName>
    </submittedName>
</protein>
<feature type="domain" description="MacB-like periplasmic core" evidence="8">
    <location>
        <begin position="441"/>
        <end position="647"/>
    </location>
</feature>
<evidence type="ECO:0000256" key="4">
    <source>
        <dbReference type="ARBA" id="ARBA00022989"/>
    </source>
</evidence>
<dbReference type="GO" id="GO:0005886">
    <property type="term" value="C:plasma membrane"/>
    <property type="evidence" value="ECO:0007669"/>
    <property type="project" value="UniProtKB-SubCell"/>
</dbReference>
<keyword evidence="5 6" id="KW-0472">Membrane</keyword>
<name>A0A9E8SS38_9BACT</name>
<keyword evidence="2" id="KW-1003">Cell membrane</keyword>
<feature type="domain" description="ABC3 transporter permease C-terminal" evidence="7">
    <location>
        <begin position="293"/>
        <end position="409"/>
    </location>
</feature>
<gene>
    <name evidence="9" type="ORF">ON006_13215</name>
</gene>
<evidence type="ECO:0000313" key="9">
    <source>
        <dbReference type="EMBL" id="WAC14897.1"/>
    </source>
</evidence>
<evidence type="ECO:0000256" key="5">
    <source>
        <dbReference type="ARBA" id="ARBA00023136"/>
    </source>
</evidence>
<evidence type="ECO:0000256" key="3">
    <source>
        <dbReference type="ARBA" id="ARBA00022692"/>
    </source>
</evidence>
<feature type="transmembrane region" description="Helical" evidence="6">
    <location>
        <begin position="681"/>
        <end position="705"/>
    </location>
</feature>
<dbReference type="InterPro" id="IPR050250">
    <property type="entry name" value="Macrolide_Exporter_MacB"/>
</dbReference>
<reference evidence="9" key="1">
    <citation type="submission" date="2022-11" db="EMBL/GenBank/DDBJ databases">
        <title>Dyadobacter pollutisoli sp. nov., isolated from plastic dumped soil.</title>
        <authorList>
            <person name="Kim J.M."/>
            <person name="Kim K.R."/>
            <person name="Lee J.K."/>
            <person name="Hao L."/>
            <person name="Jeon C.O."/>
        </authorList>
    </citation>
    <scope>NUCLEOTIDE SEQUENCE</scope>
    <source>
        <strain evidence="9">U1</strain>
    </source>
</reference>
<dbReference type="EMBL" id="CP112998">
    <property type="protein sequence ID" value="WAC14897.1"/>
    <property type="molecule type" value="Genomic_DNA"/>
</dbReference>
<dbReference type="Pfam" id="PF02687">
    <property type="entry name" value="FtsX"/>
    <property type="match status" value="2"/>
</dbReference>
<evidence type="ECO:0000259" key="8">
    <source>
        <dbReference type="Pfam" id="PF12704"/>
    </source>
</evidence>
<dbReference type="KEGG" id="dpf:ON006_13215"/>
<dbReference type="InterPro" id="IPR003838">
    <property type="entry name" value="ABC3_permease_C"/>
</dbReference>
<organism evidence="9 10">
    <name type="scientific">Dyadobacter pollutisoli</name>
    <dbReference type="NCBI Taxonomy" id="2910158"/>
    <lineage>
        <taxon>Bacteria</taxon>
        <taxon>Pseudomonadati</taxon>
        <taxon>Bacteroidota</taxon>
        <taxon>Cytophagia</taxon>
        <taxon>Cytophagales</taxon>
        <taxon>Spirosomataceae</taxon>
        <taxon>Dyadobacter</taxon>
    </lineage>
</organism>
<feature type="domain" description="MacB-like periplasmic core" evidence="8">
    <location>
        <begin position="20"/>
        <end position="243"/>
    </location>
</feature>
<keyword evidence="10" id="KW-1185">Reference proteome</keyword>
<evidence type="ECO:0000313" key="10">
    <source>
        <dbReference type="Proteomes" id="UP001164653"/>
    </source>
</evidence>
<keyword evidence="4 6" id="KW-1133">Transmembrane helix</keyword>
<feature type="transmembrane region" description="Helical" evidence="6">
    <location>
        <begin position="733"/>
        <end position="752"/>
    </location>
</feature>
<feature type="transmembrane region" description="Helical" evidence="6">
    <location>
        <begin position="287"/>
        <end position="309"/>
    </location>
</feature>
<proteinExistence type="predicted"/>
<dbReference type="Pfam" id="PF12704">
    <property type="entry name" value="MacB_PCD"/>
    <property type="match status" value="2"/>
</dbReference>
<dbReference type="InterPro" id="IPR025857">
    <property type="entry name" value="MacB_PCD"/>
</dbReference>
<dbReference type="RefSeq" id="WP_244820264.1">
    <property type="nucleotide sequence ID" value="NZ_CP112998.1"/>
</dbReference>
<evidence type="ECO:0000256" key="2">
    <source>
        <dbReference type="ARBA" id="ARBA00022475"/>
    </source>
</evidence>
<dbReference type="AlphaFoldDB" id="A0A9E8SS38"/>
<dbReference type="Proteomes" id="UP001164653">
    <property type="component" value="Chromosome"/>
</dbReference>
<evidence type="ECO:0000256" key="1">
    <source>
        <dbReference type="ARBA" id="ARBA00004651"/>
    </source>
</evidence>